<dbReference type="EMBL" id="OZ035835">
    <property type="protein sequence ID" value="CAL1578676.1"/>
    <property type="molecule type" value="Genomic_DNA"/>
</dbReference>
<reference evidence="4 5" key="1">
    <citation type="submission" date="2024-04" db="EMBL/GenBank/DDBJ databases">
        <authorList>
            <person name="Waldvogel A.-M."/>
            <person name="Schoenle A."/>
        </authorList>
    </citation>
    <scope>NUCLEOTIDE SEQUENCE [LARGE SCALE GENOMIC DNA]</scope>
</reference>
<feature type="region of interest" description="Disordered" evidence="3">
    <location>
        <begin position="206"/>
        <end position="246"/>
    </location>
</feature>
<dbReference type="Gene3D" id="2.60.40.60">
    <property type="entry name" value="Cadherins"/>
    <property type="match status" value="1"/>
</dbReference>
<dbReference type="GO" id="GO:0005886">
    <property type="term" value="C:plasma membrane"/>
    <property type="evidence" value="ECO:0007669"/>
    <property type="project" value="InterPro"/>
</dbReference>
<evidence type="ECO:0000313" key="5">
    <source>
        <dbReference type="Proteomes" id="UP001497482"/>
    </source>
</evidence>
<dbReference type="AlphaFoldDB" id="A0AAV2JPW4"/>
<evidence type="ECO:0000256" key="2">
    <source>
        <dbReference type="ARBA" id="ARBA00023136"/>
    </source>
</evidence>
<dbReference type="PROSITE" id="PS00232">
    <property type="entry name" value="CADHERIN_1"/>
    <property type="match status" value="1"/>
</dbReference>
<proteinExistence type="predicted"/>
<sequence>MEQQLVGSLGTRSTNPNTGPTQRIRDRNGQPHHPAKLRRAAIFIRDIPSKRGKTENNIEGWAVNLIPASRGTKSSWNFTVLSGETACVLNRCLEPTAVQWPNSPDSTKSRHKLKSCEFTFSLEDGLETFVKVDIMVQDINDNKPELVTDDIFVCENDRANSVLGTLRATDKDEQPPPSASVWQVPAPTSLSGTTAINAEETAPCLSEISRGPGEGGRGGGGGGGGGGGEVVVREGGRWKSSRGDCGGWITESDVHSIYDAQVPGSED</sequence>
<protein>
    <recommendedName>
        <fullName evidence="6">Cadherin domain-containing protein</fullName>
    </recommendedName>
</protein>
<evidence type="ECO:0008006" key="6">
    <source>
        <dbReference type="Google" id="ProtNLM"/>
    </source>
</evidence>
<organism evidence="4 5">
    <name type="scientific">Knipowitschia caucasica</name>
    <name type="common">Caucasian dwarf goby</name>
    <name type="synonym">Pomatoschistus caucasicus</name>
    <dbReference type="NCBI Taxonomy" id="637954"/>
    <lineage>
        <taxon>Eukaryota</taxon>
        <taxon>Metazoa</taxon>
        <taxon>Chordata</taxon>
        <taxon>Craniata</taxon>
        <taxon>Vertebrata</taxon>
        <taxon>Euteleostomi</taxon>
        <taxon>Actinopterygii</taxon>
        <taxon>Neopterygii</taxon>
        <taxon>Teleostei</taxon>
        <taxon>Neoteleostei</taxon>
        <taxon>Acanthomorphata</taxon>
        <taxon>Gobiaria</taxon>
        <taxon>Gobiiformes</taxon>
        <taxon>Gobioidei</taxon>
        <taxon>Gobiidae</taxon>
        <taxon>Gobiinae</taxon>
        <taxon>Knipowitschia</taxon>
    </lineage>
</organism>
<keyword evidence="5" id="KW-1185">Reference proteome</keyword>
<evidence type="ECO:0000313" key="4">
    <source>
        <dbReference type="EMBL" id="CAL1578676.1"/>
    </source>
</evidence>
<keyword evidence="2" id="KW-0472">Membrane</keyword>
<gene>
    <name evidence="4" type="ORF">KC01_LOCUS9797</name>
</gene>
<dbReference type="InterPro" id="IPR020894">
    <property type="entry name" value="Cadherin_CS"/>
</dbReference>
<name>A0AAV2JPW4_KNICA</name>
<evidence type="ECO:0000256" key="1">
    <source>
        <dbReference type="ARBA" id="ARBA00004370"/>
    </source>
</evidence>
<feature type="region of interest" description="Disordered" evidence="3">
    <location>
        <begin position="168"/>
        <end position="187"/>
    </location>
</feature>
<dbReference type="Proteomes" id="UP001497482">
    <property type="component" value="Chromosome 13"/>
</dbReference>
<evidence type="ECO:0000256" key="3">
    <source>
        <dbReference type="SAM" id="MobiDB-lite"/>
    </source>
</evidence>
<feature type="region of interest" description="Disordered" evidence="3">
    <location>
        <begin position="1"/>
        <end position="36"/>
    </location>
</feature>
<feature type="compositionally biased region" description="Gly residues" evidence="3">
    <location>
        <begin position="212"/>
        <end position="229"/>
    </location>
</feature>
<accession>A0AAV2JPW4</accession>
<comment type="subcellular location">
    <subcellularLocation>
        <location evidence="1">Membrane</location>
    </subcellularLocation>
</comment>
<feature type="compositionally biased region" description="Polar residues" evidence="3">
    <location>
        <begin position="1"/>
        <end position="21"/>
    </location>
</feature>
<dbReference type="GO" id="GO:0007155">
    <property type="term" value="P:cell adhesion"/>
    <property type="evidence" value="ECO:0007669"/>
    <property type="project" value="InterPro"/>
</dbReference>